<evidence type="ECO:0000313" key="2">
    <source>
        <dbReference type="EMBL" id="KAH0915004.1"/>
    </source>
</evidence>
<feature type="compositionally biased region" description="Polar residues" evidence="1">
    <location>
        <begin position="222"/>
        <end position="236"/>
    </location>
</feature>
<dbReference type="Proteomes" id="UP000824890">
    <property type="component" value="Unassembled WGS sequence"/>
</dbReference>
<name>A0ABQ8CD61_BRANA</name>
<feature type="compositionally biased region" description="Acidic residues" evidence="1">
    <location>
        <begin position="265"/>
        <end position="278"/>
    </location>
</feature>
<feature type="region of interest" description="Disordered" evidence="1">
    <location>
        <begin position="166"/>
        <end position="326"/>
    </location>
</feature>
<dbReference type="EMBL" id="JAGKQM010000008">
    <property type="protein sequence ID" value="KAH0915004.1"/>
    <property type="molecule type" value="Genomic_DNA"/>
</dbReference>
<proteinExistence type="predicted"/>
<keyword evidence="3" id="KW-1185">Reference proteome</keyword>
<evidence type="ECO:0000256" key="1">
    <source>
        <dbReference type="SAM" id="MobiDB-lite"/>
    </source>
</evidence>
<gene>
    <name evidence="2" type="ORF">HID58_029450</name>
</gene>
<feature type="compositionally biased region" description="Low complexity" evidence="1">
    <location>
        <begin position="294"/>
        <end position="305"/>
    </location>
</feature>
<organism evidence="2 3">
    <name type="scientific">Brassica napus</name>
    <name type="common">Rape</name>
    <dbReference type="NCBI Taxonomy" id="3708"/>
    <lineage>
        <taxon>Eukaryota</taxon>
        <taxon>Viridiplantae</taxon>
        <taxon>Streptophyta</taxon>
        <taxon>Embryophyta</taxon>
        <taxon>Tracheophyta</taxon>
        <taxon>Spermatophyta</taxon>
        <taxon>Magnoliopsida</taxon>
        <taxon>eudicotyledons</taxon>
        <taxon>Gunneridae</taxon>
        <taxon>Pentapetalae</taxon>
        <taxon>rosids</taxon>
        <taxon>malvids</taxon>
        <taxon>Brassicales</taxon>
        <taxon>Brassicaceae</taxon>
        <taxon>Brassiceae</taxon>
        <taxon>Brassica</taxon>
    </lineage>
</organism>
<protein>
    <submittedName>
        <fullName evidence="2">Uncharacterized protein</fullName>
    </submittedName>
</protein>
<evidence type="ECO:0000313" key="3">
    <source>
        <dbReference type="Proteomes" id="UP000824890"/>
    </source>
</evidence>
<reference evidence="2 3" key="1">
    <citation type="submission" date="2021-05" db="EMBL/GenBank/DDBJ databases">
        <title>Genome Assembly of Synthetic Allotetraploid Brassica napus Reveals Homoeologous Exchanges between Subgenomes.</title>
        <authorList>
            <person name="Davis J.T."/>
        </authorList>
    </citation>
    <scope>NUCLEOTIDE SEQUENCE [LARGE SCALE GENOMIC DNA]</scope>
    <source>
        <strain evidence="3">cv. Da-Ae</strain>
        <tissue evidence="2">Seedling</tissue>
    </source>
</reference>
<accession>A0ABQ8CD61</accession>
<feature type="compositionally biased region" description="Acidic residues" evidence="1">
    <location>
        <begin position="187"/>
        <end position="201"/>
    </location>
</feature>
<feature type="compositionally biased region" description="Acidic residues" evidence="1">
    <location>
        <begin position="168"/>
        <end position="177"/>
    </location>
</feature>
<sequence length="326" mass="37033">MSVSVKVKCFHSGRFKDEGGLCYVDGTVDEFELDADSLFTNLVMKMFEKRIVIGKLWFKLPFHELEDRKPLFENVEANKKRMESSARWYKELDIYVERDRVVLAEEGSTNVGVQERVMNVEPEEEGLHDRAEKQCEKLCEKLAEKNSETGLMFDEDEDEALDTLYDPLADDSDDEKCSEDALSESSESNDEAEVVEEDIVDIDNVNYEEQIPDKDEVYPATDDSSGHNSRTCPTESPETREKRRRLSKQCEEDAEEAAARNGQDEANDEAQETAEMEADLAAQMEDQVEVEFISSTAPQPSQPSQGNQAPQRNLRRSSRLAALLFG</sequence>
<comment type="caution">
    <text evidence="2">The sequence shown here is derived from an EMBL/GenBank/DDBJ whole genome shotgun (WGS) entry which is preliminary data.</text>
</comment>